<evidence type="ECO:0000259" key="6">
    <source>
        <dbReference type="Pfam" id="PF01048"/>
    </source>
</evidence>
<dbReference type="PANTHER" id="PTHR46832:SF1">
    <property type="entry name" value="5'-METHYLTHIOADENOSINE_S-ADENOSYLHOMOCYSTEINE NUCLEOSIDASE"/>
    <property type="match status" value="1"/>
</dbReference>
<dbReference type="NCBIfam" id="NF004079">
    <property type="entry name" value="PRK05584.1"/>
    <property type="match status" value="1"/>
</dbReference>
<gene>
    <name evidence="7" type="ORF">JOC47_000297</name>
</gene>
<accession>A0A939BNM0</accession>
<keyword evidence="3" id="KW-0028">Amino-acid biosynthesis</keyword>
<dbReference type="InterPro" id="IPR000845">
    <property type="entry name" value="Nucleoside_phosphorylase_d"/>
</dbReference>
<evidence type="ECO:0000256" key="4">
    <source>
        <dbReference type="ARBA" id="ARBA00022801"/>
    </source>
</evidence>
<dbReference type="Pfam" id="PF01048">
    <property type="entry name" value="PNP_UDP_1"/>
    <property type="match status" value="1"/>
</dbReference>
<dbReference type="InterPro" id="IPR010049">
    <property type="entry name" value="MTA_SAH_Nsdase"/>
</dbReference>
<sequence>MTIGIIGAMEIEIELLKEDLELKSKLEKASMTFYSGNLAGQEVVLVKSGIGKVNAGICTQILVDEFDIDQLIFTGVAGAIDPALEVEDIVVSTDLVQHDVDATAFGDRKPGEIPELAKISFEADENLVDLAFNAGKDILKSESNQVYKGRILSGDQFISDKVKVKKLKEQFGGYCTEMEGAAVAQAAYLNQLPFVIIRSISDKADEEADISFEKFAKEAAQHSYKIVIAILKKLISS</sequence>
<keyword evidence="7" id="KW-0326">Glycosidase</keyword>
<dbReference type="RefSeq" id="WP_204700180.1">
    <property type="nucleotide sequence ID" value="NZ_JAFBDQ010000001.1"/>
</dbReference>
<dbReference type="CDD" id="cd09008">
    <property type="entry name" value="MTAN"/>
    <property type="match status" value="1"/>
</dbReference>
<dbReference type="Proteomes" id="UP000774000">
    <property type="component" value="Unassembled WGS sequence"/>
</dbReference>
<feature type="domain" description="Nucleoside phosphorylase" evidence="6">
    <location>
        <begin position="2"/>
        <end position="232"/>
    </location>
</feature>
<dbReference type="Gene3D" id="3.40.50.1580">
    <property type="entry name" value="Nucleoside phosphorylase domain"/>
    <property type="match status" value="1"/>
</dbReference>
<evidence type="ECO:0000256" key="1">
    <source>
        <dbReference type="ARBA" id="ARBA00004945"/>
    </source>
</evidence>
<evidence type="ECO:0000256" key="2">
    <source>
        <dbReference type="ARBA" id="ARBA00011974"/>
    </source>
</evidence>
<dbReference type="GO" id="GO:0019284">
    <property type="term" value="P:L-methionine salvage from S-adenosylmethionine"/>
    <property type="evidence" value="ECO:0007669"/>
    <property type="project" value="TreeGrafter"/>
</dbReference>
<dbReference type="GO" id="GO:0008782">
    <property type="term" value="F:adenosylhomocysteine nucleosidase activity"/>
    <property type="evidence" value="ECO:0007669"/>
    <property type="project" value="UniProtKB-EC"/>
</dbReference>
<dbReference type="GO" id="GO:0009164">
    <property type="term" value="P:nucleoside catabolic process"/>
    <property type="evidence" value="ECO:0007669"/>
    <property type="project" value="InterPro"/>
</dbReference>
<evidence type="ECO:0000256" key="3">
    <source>
        <dbReference type="ARBA" id="ARBA00022605"/>
    </source>
</evidence>
<keyword evidence="4 7" id="KW-0378">Hydrolase</keyword>
<evidence type="ECO:0000313" key="8">
    <source>
        <dbReference type="Proteomes" id="UP000774000"/>
    </source>
</evidence>
<protein>
    <recommendedName>
        <fullName evidence="2">adenosylhomocysteine nucleosidase</fullName>
        <ecNumber evidence="2">3.2.2.9</ecNumber>
    </recommendedName>
</protein>
<dbReference type="SUPFAM" id="SSF53167">
    <property type="entry name" value="Purine and uridine phosphorylases"/>
    <property type="match status" value="1"/>
</dbReference>
<reference evidence="7" key="1">
    <citation type="submission" date="2021-01" db="EMBL/GenBank/DDBJ databases">
        <title>Genomic Encyclopedia of Type Strains, Phase IV (KMG-IV): sequencing the most valuable type-strain genomes for metagenomic binning, comparative biology and taxonomic classification.</title>
        <authorList>
            <person name="Goeker M."/>
        </authorList>
    </citation>
    <scope>NUCLEOTIDE SEQUENCE</scope>
    <source>
        <strain evidence="7">DSM 23230</strain>
    </source>
</reference>
<name>A0A939BNM0_9FIRM</name>
<dbReference type="InterPro" id="IPR035994">
    <property type="entry name" value="Nucleoside_phosphorylase_sf"/>
</dbReference>
<dbReference type="AlphaFoldDB" id="A0A939BNM0"/>
<dbReference type="PANTHER" id="PTHR46832">
    <property type="entry name" value="5'-METHYLTHIOADENOSINE/S-ADENOSYLHOMOCYSTEINE NUCLEOSIDASE"/>
    <property type="match status" value="1"/>
</dbReference>
<evidence type="ECO:0000313" key="7">
    <source>
        <dbReference type="EMBL" id="MBM7555473.1"/>
    </source>
</evidence>
<dbReference type="EC" id="3.2.2.9" evidence="2"/>
<comment type="caution">
    <text evidence="7">The sequence shown here is derived from an EMBL/GenBank/DDBJ whole genome shotgun (WGS) entry which is preliminary data.</text>
</comment>
<keyword evidence="8" id="KW-1185">Reference proteome</keyword>
<keyword evidence="5" id="KW-0486">Methionine biosynthesis</keyword>
<dbReference type="GO" id="GO:0005829">
    <property type="term" value="C:cytosol"/>
    <property type="evidence" value="ECO:0007669"/>
    <property type="project" value="TreeGrafter"/>
</dbReference>
<comment type="pathway">
    <text evidence="1">Amino-acid biosynthesis; L-methionine biosynthesis via salvage pathway; S-methyl-5-thio-alpha-D-ribose 1-phosphate from S-methyl-5'-thioadenosine (hydrolase route): step 1/2.</text>
</comment>
<dbReference type="EMBL" id="JAFBDQ010000001">
    <property type="protein sequence ID" value="MBM7555473.1"/>
    <property type="molecule type" value="Genomic_DNA"/>
</dbReference>
<organism evidence="7 8">
    <name type="scientific">Halanaerobacter jeridensis</name>
    <dbReference type="NCBI Taxonomy" id="706427"/>
    <lineage>
        <taxon>Bacteria</taxon>
        <taxon>Bacillati</taxon>
        <taxon>Bacillota</taxon>
        <taxon>Clostridia</taxon>
        <taxon>Halanaerobiales</taxon>
        <taxon>Halobacteroidaceae</taxon>
        <taxon>Halanaerobacter</taxon>
    </lineage>
</organism>
<dbReference type="NCBIfam" id="TIGR01704">
    <property type="entry name" value="MTA_SAH-Nsdase"/>
    <property type="match status" value="1"/>
</dbReference>
<evidence type="ECO:0000256" key="5">
    <source>
        <dbReference type="ARBA" id="ARBA00023167"/>
    </source>
</evidence>
<proteinExistence type="predicted"/>
<dbReference type="GO" id="GO:0008930">
    <property type="term" value="F:methylthioadenosine nucleosidase activity"/>
    <property type="evidence" value="ECO:0007669"/>
    <property type="project" value="InterPro"/>
</dbReference>
<dbReference type="GO" id="GO:0019509">
    <property type="term" value="P:L-methionine salvage from methylthioadenosine"/>
    <property type="evidence" value="ECO:0007669"/>
    <property type="project" value="InterPro"/>
</dbReference>